<accession>A0ABQ7FU49</accession>
<dbReference type="Proteomes" id="UP000815325">
    <property type="component" value="Unassembled WGS sequence"/>
</dbReference>
<reference evidence="1" key="1">
    <citation type="submission" date="2017-08" db="EMBL/GenBank/DDBJ databases">
        <authorList>
            <person name="Polle J.E."/>
            <person name="Barry K."/>
            <person name="Cushman J."/>
            <person name="Schmutz J."/>
            <person name="Tran D."/>
            <person name="Hathwaick L.T."/>
            <person name="Yim W.C."/>
            <person name="Jenkins J."/>
            <person name="Mckie-Krisberg Z.M."/>
            <person name="Prochnik S."/>
            <person name="Lindquist E."/>
            <person name="Dockter R.B."/>
            <person name="Adam C."/>
            <person name="Molina H."/>
            <person name="Bunkerborg J."/>
            <person name="Jin E."/>
            <person name="Buchheim M."/>
            <person name="Magnuson J."/>
        </authorList>
    </citation>
    <scope>NUCLEOTIDE SEQUENCE</scope>
    <source>
        <strain evidence="1">CCAP 19/18</strain>
    </source>
</reference>
<proteinExistence type="predicted"/>
<name>A0ABQ7FU49_DUNSA</name>
<evidence type="ECO:0000313" key="1">
    <source>
        <dbReference type="EMBL" id="KAF5825943.1"/>
    </source>
</evidence>
<evidence type="ECO:0000313" key="2">
    <source>
        <dbReference type="Proteomes" id="UP000815325"/>
    </source>
</evidence>
<sequence length="240" mass="25543">MAPTRRQISADSALMCIDKKVIALKAVTPGTAGDNLQVFNLDTKTKLKAYQMPETVEYWKWINPNMLGLVTAGAVYHWSIEGAPDAPPIKVFERTPNLAGAQIISYRTTADLKWSVLIGITAVHACCNACQAVVCDLEPTCQALPSQTLWVGAFHAQCLNRCLGCTYPGVQLRGMGSDPGLTGRDFPSNLIAFAQKTLKDGAIVSKLHVIELGGAPGKSEIASIATSVVAEGLIVSCDAL</sequence>
<dbReference type="PANTHER" id="PTHR10292:SF1">
    <property type="entry name" value="CLATHRIN HEAVY CHAIN"/>
    <property type="match status" value="1"/>
</dbReference>
<dbReference type="PANTHER" id="PTHR10292">
    <property type="entry name" value="CLATHRIN HEAVY CHAIN RELATED"/>
    <property type="match status" value="1"/>
</dbReference>
<dbReference type="EMBL" id="MU071625">
    <property type="protein sequence ID" value="KAF5825943.1"/>
    <property type="molecule type" value="Genomic_DNA"/>
</dbReference>
<gene>
    <name evidence="1" type="ORF">DUNSADRAFT_5734</name>
</gene>
<comment type="caution">
    <text evidence="1">The sequence shown here is derived from an EMBL/GenBank/DDBJ whole genome shotgun (WGS) entry which is preliminary data.</text>
</comment>
<keyword evidence="2" id="KW-1185">Reference proteome</keyword>
<dbReference type="InterPro" id="IPR016025">
    <property type="entry name" value="Clathrin_H-chain_N"/>
</dbReference>
<organism evidence="1 2">
    <name type="scientific">Dunaliella salina</name>
    <name type="common">Green alga</name>
    <name type="synonym">Protococcus salinus</name>
    <dbReference type="NCBI Taxonomy" id="3046"/>
    <lineage>
        <taxon>Eukaryota</taxon>
        <taxon>Viridiplantae</taxon>
        <taxon>Chlorophyta</taxon>
        <taxon>core chlorophytes</taxon>
        <taxon>Chlorophyceae</taxon>
        <taxon>CS clade</taxon>
        <taxon>Chlamydomonadales</taxon>
        <taxon>Dunaliellaceae</taxon>
        <taxon>Dunaliella</taxon>
    </lineage>
</organism>
<protein>
    <submittedName>
        <fullName evidence="1">Uncharacterized protein</fullName>
    </submittedName>
</protein>
<dbReference type="SUPFAM" id="SSF50989">
    <property type="entry name" value="Clathrin heavy-chain terminal domain"/>
    <property type="match status" value="1"/>
</dbReference>
<dbReference type="Gene3D" id="2.130.10.110">
    <property type="entry name" value="Clathrin heavy-chain terminal domain"/>
    <property type="match status" value="1"/>
</dbReference>